<name>A0ABV7VPD5_9GAMM</name>
<dbReference type="Gene3D" id="3.40.50.2020">
    <property type="match status" value="1"/>
</dbReference>
<dbReference type="RefSeq" id="WP_376864381.1">
    <property type="nucleotide sequence ID" value="NZ_JBHRYB010000001.1"/>
</dbReference>
<evidence type="ECO:0000256" key="1">
    <source>
        <dbReference type="ARBA" id="ARBA00008007"/>
    </source>
</evidence>
<evidence type="ECO:0000256" key="2">
    <source>
        <dbReference type="SAM" id="MobiDB-lite"/>
    </source>
</evidence>
<proteinExistence type="inferred from homology"/>
<dbReference type="PANTHER" id="PTHR47505:SF1">
    <property type="entry name" value="DNA UTILIZATION PROTEIN YHGH"/>
    <property type="match status" value="1"/>
</dbReference>
<dbReference type="InterPro" id="IPR051910">
    <property type="entry name" value="ComF/GntX_DNA_util-trans"/>
</dbReference>
<evidence type="ECO:0000313" key="5">
    <source>
        <dbReference type="Proteomes" id="UP001595722"/>
    </source>
</evidence>
<dbReference type="PANTHER" id="PTHR47505">
    <property type="entry name" value="DNA UTILIZATION PROTEIN YHGH"/>
    <property type="match status" value="1"/>
</dbReference>
<dbReference type="Proteomes" id="UP001595722">
    <property type="component" value="Unassembled WGS sequence"/>
</dbReference>
<reference evidence="5" key="1">
    <citation type="journal article" date="2019" name="Int. J. Syst. Evol. Microbiol.">
        <title>The Global Catalogue of Microorganisms (GCM) 10K type strain sequencing project: providing services to taxonomists for standard genome sequencing and annotation.</title>
        <authorList>
            <consortium name="The Broad Institute Genomics Platform"/>
            <consortium name="The Broad Institute Genome Sequencing Center for Infectious Disease"/>
            <person name="Wu L."/>
            <person name="Ma J."/>
        </authorList>
    </citation>
    <scope>NUCLEOTIDE SEQUENCE [LARGE SCALE GENOMIC DNA]</scope>
    <source>
        <strain evidence="5">KCTC 42424</strain>
    </source>
</reference>
<evidence type="ECO:0000259" key="3">
    <source>
        <dbReference type="Pfam" id="PF00156"/>
    </source>
</evidence>
<dbReference type="CDD" id="cd06223">
    <property type="entry name" value="PRTases_typeI"/>
    <property type="match status" value="1"/>
</dbReference>
<evidence type="ECO:0000313" key="4">
    <source>
        <dbReference type="EMBL" id="MFC3678833.1"/>
    </source>
</evidence>
<dbReference type="EMBL" id="JBHRYB010000001">
    <property type="protein sequence ID" value="MFC3678833.1"/>
    <property type="molecule type" value="Genomic_DNA"/>
</dbReference>
<dbReference type="InterPro" id="IPR000836">
    <property type="entry name" value="PRTase_dom"/>
</dbReference>
<dbReference type="InterPro" id="IPR029057">
    <property type="entry name" value="PRTase-like"/>
</dbReference>
<dbReference type="SUPFAM" id="SSF53271">
    <property type="entry name" value="PRTase-like"/>
    <property type="match status" value="1"/>
</dbReference>
<sequence length="230" mass="25729">MLNQHNLCELCLQPTGQNLFLCPACYQDLPFNNIACSQCAEPLNTTSDTPLRCGRCQASPPAYDYTIGQFLYRPAISIWIQKMKDKRQLLWGHQLARLMLQSPPAVVSQIDALTYIPSSGWRLFRRGFNPAGLLAEQLARQLNIPLLHHALHKSGQHDQRRLNRSQRQKNLQRGLRPGSLPLTGQHILIIDDVMTTGATLNAAAQALKQQGAAMVGGWILARTPAPDFRF</sequence>
<feature type="region of interest" description="Disordered" evidence="2">
    <location>
        <begin position="154"/>
        <end position="176"/>
    </location>
</feature>
<comment type="similarity">
    <text evidence="1">Belongs to the ComF/GntX family.</text>
</comment>
<keyword evidence="5" id="KW-1185">Reference proteome</keyword>
<gene>
    <name evidence="4" type="ORF">ACFOMG_01745</name>
</gene>
<organism evidence="4 5">
    <name type="scientific">Bacterioplanoides pacificum</name>
    <dbReference type="NCBI Taxonomy" id="1171596"/>
    <lineage>
        <taxon>Bacteria</taxon>
        <taxon>Pseudomonadati</taxon>
        <taxon>Pseudomonadota</taxon>
        <taxon>Gammaproteobacteria</taxon>
        <taxon>Oceanospirillales</taxon>
        <taxon>Oceanospirillaceae</taxon>
        <taxon>Bacterioplanoides</taxon>
    </lineage>
</organism>
<dbReference type="Pfam" id="PF00156">
    <property type="entry name" value="Pribosyltran"/>
    <property type="match status" value="1"/>
</dbReference>
<feature type="domain" description="Phosphoribosyltransferase" evidence="3">
    <location>
        <begin position="134"/>
        <end position="223"/>
    </location>
</feature>
<accession>A0ABV7VPD5</accession>
<protein>
    <submittedName>
        <fullName evidence="4">ComF family protein</fullName>
    </submittedName>
</protein>
<comment type="caution">
    <text evidence="4">The sequence shown here is derived from an EMBL/GenBank/DDBJ whole genome shotgun (WGS) entry which is preliminary data.</text>
</comment>